<accession>A0A8J2JK27</accession>
<dbReference type="Pfam" id="PF08313">
    <property type="entry name" value="SCA7"/>
    <property type="match status" value="1"/>
</dbReference>
<reference evidence="3" key="1">
    <citation type="submission" date="2021-06" db="EMBL/GenBank/DDBJ databases">
        <authorList>
            <person name="Hodson N. C."/>
            <person name="Mongue J. A."/>
            <person name="Jaron S. K."/>
        </authorList>
    </citation>
    <scope>NUCLEOTIDE SEQUENCE</scope>
</reference>
<feature type="region of interest" description="Disordered" evidence="1">
    <location>
        <begin position="731"/>
        <end position="757"/>
    </location>
</feature>
<feature type="compositionally biased region" description="Polar residues" evidence="1">
    <location>
        <begin position="731"/>
        <end position="748"/>
    </location>
</feature>
<feature type="compositionally biased region" description="Polar residues" evidence="1">
    <location>
        <begin position="624"/>
        <end position="658"/>
    </location>
</feature>
<feature type="compositionally biased region" description="Low complexity" evidence="1">
    <location>
        <begin position="404"/>
        <end position="426"/>
    </location>
</feature>
<feature type="compositionally biased region" description="Polar residues" evidence="1">
    <location>
        <begin position="1090"/>
        <end position="1102"/>
    </location>
</feature>
<evidence type="ECO:0000256" key="1">
    <source>
        <dbReference type="SAM" id="MobiDB-lite"/>
    </source>
</evidence>
<proteinExistence type="predicted"/>
<evidence type="ECO:0000313" key="3">
    <source>
        <dbReference type="EMBL" id="CAG7721391.1"/>
    </source>
</evidence>
<feature type="region of interest" description="Disordered" evidence="1">
    <location>
        <begin position="605"/>
        <end position="686"/>
    </location>
</feature>
<feature type="compositionally biased region" description="Polar residues" evidence="1">
    <location>
        <begin position="217"/>
        <end position="240"/>
    </location>
</feature>
<dbReference type="InterPro" id="IPR013243">
    <property type="entry name" value="SCA7_dom"/>
</dbReference>
<feature type="compositionally biased region" description="Low complexity" evidence="1">
    <location>
        <begin position="515"/>
        <end position="524"/>
    </location>
</feature>
<protein>
    <recommendedName>
        <fullName evidence="2">SCA7 domain-containing protein</fullName>
    </recommendedName>
</protein>
<feature type="region of interest" description="Disordered" evidence="1">
    <location>
        <begin position="400"/>
        <end position="549"/>
    </location>
</feature>
<dbReference type="Proteomes" id="UP000708208">
    <property type="component" value="Unassembled WGS sequence"/>
</dbReference>
<name>A0A8J2JK27_9HEXA</name>
<evidence type="ECO:0000259" key="2">
    <source>
        <dbReference type="PROSITE" id="PS51505"/>
    </source>
</evidence>
<dbReference type="PANTHER" id="PTHR15117:SF24">
    <property type="entry name" value="SCA7 DOMAIN-CONTAINING PROTEIN"/>
    <property type="match status" value="1"/>
</dbReference>
<organism evidence="3 4">
    <name type="scientific">Allacma fusca</name>
    <dbReference type="NCBI Taxonomy" id="39272"/>
    <lineage>
        <taxon>Eukaryota</taxon>
        <taxon>Metazoa</taxon>
        <taxon>Ecdysozoa</taxon>
        <taxon>Arthropoda</taxon>
        <taxon>Hexapoda</taxon>
        <taxon>Collembola</taxon>
        <taxon>Symphypleona</taxon>
        <taxon>Sminthuridae</taxon>
        <taxon>Allacma</taxon>
    </lineage>
</organism>
<feature type="compositionally biased region" description="Low complexity" evidence="1">
    <location>
        <begin position="476"/>
        <end position="502"/>
    </location>
</feature>
<feature type="compositionally biased region" description="Basic and acidic residues" evidence="1">
    <location>
        <begin position="605"/>
        <end position="623"/>
    </location>
</feature>
<feature type="compositionally biased region" description="Low complexity" evidence="1">
    <location>
        <begin position="200"/>
        <end position="213"/>
    </location>
</feature>
<dbReference type="PANTHER" id="PTHR15117">
    <property type="entry name" value="ATAXIN 7 RELATED"/>
    <property type="match status" value="1"/>
</dbReference>
<feature type="compositionally biased region" description="Low complexity" evidence="1">
    <location>
        <begin position="659"/>
        <end position="682"/>
    </location>
</feature>
<dbReference type="PROSITE" id="PS51505">
    <property type="entry name" value="SCA7"/>
    <property type="match status" value="1"/>
</dbReference>
<dbReference type="OrthoDB" id="21678at2759"/>
<sequence>MADFFDPYSKPRMKVSKGTAWGNWNLPDGMTDSEAVNRRERFRKNRRIKSQHLEQKSRLPFEEMFLFGSHPENDILSISQCPGCGRRYKTQWLHNFHWEANSAGDFVCACSKKIVIPHRSSSKSDHHKHHHQDSSKMMDGVHHSSYSHSKQSNRSSSPKLHQSSKSSLAKLDSKSSKQLKKPALITKAKAKMMPPPVAAPPISSNKSANLSSKSRTKTPAASYTLSIPSEDTGQNESVESLLQSNKSYSNGSNYGNKPIHMIATAVQKASKVALEGEYEQMKFYSDTSYDKKNKSSSGHSHSHGVGHSSHGHSSGHSHSHSHSHGHSHSHSHGHGHSHSHKSSSNDNDKHATTSEGVTLMSGDSSSAHKSSSSSKNALSSASGPTLQNFKIPLKSKSHVASTLPPSASVPSVNSSRSNSSHTSLSHSSKHKSKQPPSTPKPSHPDNHHSSPRSTPPATSSNSPSPGSHHSHHSSSTHHNSSGQLAHAGGSSQSSHSAQRSSGNVAPPYKSPVHPPVVESPVMVEIKNEELSPPPKKKKKKKSKDEPRKILPLKDRLFDPDIHCGVSNGDSGIPCTRSLTCKTHSMALRRAVPGRSQNFDQLLAEHKKARDAEKAAKAAFEHQQSETSVNSPSPIAVQTNSPGTAKQSSKVKSKNTYTVSIPSPLSSLSLSSPNTSSRSAPSPGSATNFANVSSVSAQTKVQSYSSQTMQSSSTTLYVPKVEILLDKSSFNQSSIESPSTASSKNSGENVRSPPVSRDSKILYEVDELTPSTLGCKFPVTTIQSPATKTPDYAYNVEIPVEVQTESYISSNMGKQSEGRAISESLATIQDSYQPEEMEIQDPLSAALEMAASAAAMGSGSIIPDISHGFSTQSGLMSGGNIDHGSLIGLPASVSQHLFPAAASSVYSSPSAGFGSGFTLRNPVHAITSSVFTPAVSQNYLSASTYSSSYAAAGTDFPTESFHTDATDYQKEAVYQAAAGFQASNFSSTFNSYSSNAALYQSAPLARYPIASVYPKTPSVFPTTSVYPTAAYATPSPAVYPPAPLYQAGASSLFPSEPPLFSIIDDLFSETPTPSISSNGTYAEAPNIEPPSGNSSSFHQQPFPSVSRIPASTPGMPPSMAPSMDMNTNLGRQWGSSSTGTHYSPFSGGTGSSVLVTHLDGDIDNLEIVGGCSNTGTSSAPTKFEILNRKKLLLAKEKLNQCENNPGDYLTLLADGESIERGFMVIQSRKHSDENTCELNGENVKKSEKADGKESKEKMASVLKQKRVWKKLKQPVYSTIVPFESKRAFEDTSSKKAKSKKNLKKSKPKLTSVPYVIVPDPSISEAIANRIAEGSEEAVRALQTSAKALAAFAGTVKGSNKRKLPIVDMELQKNSKKHCIYKILSDLNKDFDVDLFNGMKGLRTKSFLRLIKFDSSLHDDKKERRHNLHTNRLKEVSINFQPKDGENATVSDEIEIHIDTLPALEVDPPN</sequence>
<feature type="compositionally biased region" description="Low complexity" evidence="1">
    <location>
        <begin position="155"/>
        <end position="170"/>
    </location>
</feature>
<evidence type="ECO:0000313" key="4">
    <source>
        <dbReference type="Proteomes" id="UP000708208"/>
    </source>
</evidence>
<feature type="region of interest" description="Disordered" evidence="1">
    <location>
        <begin position="1072"/>
        <end position="1106"/>
    </location>
</feature>
<keyword evidence="4" id="KW-1185">Reference proteome</keyword>
<feature type="region of interest" description="Disordered" evidence="1">
    <location>
        <begin position="288"/>
        <end position="383"/>
    </location>
</feature>
<feature type="compositionally biased region" description="Basic residues" evidence="1">
    <location>
        <begin position="300"/>
        <end position="341"/>
    </location>
</feature>
<feature type="domain" description="SCA7" evidence="2">
    <location>
        <begin position="550"/>
        <end position="617"/>
    </location>
</feature>
<dbReference type="EMBL" id="CAJVCH010079158">
    <property type="protein sequence ID" value="CAG7721391.1"/>
    <property type="molecule type" value="Genomic_DNA"/>
</dbReference>
<feature type="compositionally biased region" description="Low complexity" evidence="1">
    <location>
        <begin position="451"/>
        <end position="467"/>
    </location>
</feature>
<feature type="region of interest" description="Disordered" evidence="1">
    <location>
        <begin position="118"/>
        <end position="240"/>
    </location>
</feature>
<comment type="caution">
    <text evidence="3">The sequence shown here is derived from an EMBL/GenBank/DDBJ whole genome shotgun (WGS) entry which is preliminary data.</text>
</comment>
<gene>
    <name evidence="3" type="ORF">AFUS01_LOCUS10611</name>
</gene>
<feature type="compositionally biased region" description="Low complexity" evidence="1">
    <location>
        <begin position="361"/>
        <end position="382"/>
    </location>
</feature>
<feature type="compositionally biased region" description="Basic and acidic residues" evidence="1">
    <location>
        <begin position="132"/>
        <end position="142"/>
    </location>
</feature>
<feature type="compositionally biased region" description="Polar residues" evidence="1">
    <location>
        <begin position="144"/>
        <end position="154"/>
    </location>
</feature>
<dbReference type="InterPro" id="IPR052237">
    <property type="entry name" value="Ataxin-7-like_regulator"/>
</dbReference>